<dbReference type="CDD" id="cd00062">
    <property type="entry name" value="FN2"/>
    <property type="match status" value="1"/>
</dbReference>
<dbReference type="SUPFAM" id="SSF57440">
    <property type="entry name" value="Kringle-like"/>
    <property type="match status" value="1"/>
</dbReference>
<name>A0A673FWR9_9TELE</name>
<keyword evidence="3" id="KW-0964">Secreted</keyword>
<accession>A0A673FWR9</accession>
<evidence type="ECO:0000256" key="3">
    <source>
        <dbReference type="ARBA" id="ARBA00022525"/>
    </source>
</evidence>
<dbReference type="SMART" id="SM00059">
    <property type="entry name" value="FN2"/>
    <property type="match status" value="1"/>
</dbReference>
<organism evidence="8 9">
    <name type="scientific">Sinocyclocheilus rhinocerous</name>
    <dbReference type="NCBI Taxonomy" id="307959"/>
    <lineage>
        <taxon>Eukaryota</taxon>
        <taxon>Metazoa</taxon>
        <taxon>Chordata</taxon>
        <taxon>Craniata</taxon>
        <taxon>Vertebrata</taxon>
        <taxon>Euteleostomi</taxon>
        <taxon>Actinopterygii</taxon>
        <taxon>Neopterygii</taxon>
        <taxon>Teleostei</taxon>
        <taxon>Ostariophysi</taxon>
        <taxon>Cypriniformes</taxon>
        <taxon>Cyprinidae</taxon>
        <taxon>Cyprininae</taxon>
        <taxon>Sinocyclocheilus</taxon>
    </lineage>
</organism>
<evidence type="ECO:0000256" key="2">
    <source>
        <dbReference type="ARBA" id="ARBA00010011"/>
    </source>
</evidence>
<evidence type="ECO:0000256" key="5">
    <source>
        <dbReference type="ARBA" id="ARBA00023157"/>
    </source>
</evidence>
<dbReference type="Ensembl" id="ENSSRHT00000003971.1">
    <property type="protein sequence ID" value="ENSSRHP00000003827.1"/>
    <property type="gene ID" value="ENSSRHG00000002601.1"/>
</dbReference>
<dbReference type="Pfam" id="PF00040">
    <property type="entry name" value="fn2"/>
    <property type="match status" value="1"/>
</dbReference>
<dbReference type="Gene3D" id="2.10.10.10">
    <property type="entry name" value="Fibronectin, type II, collagen-binding"/>
    <property type="match status" value="1"/>
</dbReference>
<keyword evidence="9" id="KW-1185">Reference proteome</keyword>
<dbReference type="PANTHER" id="PTHR22918">
    <property type="entry name" value="SEMINAL PLASMA PROTEIN"/>
    <property type="match status" value="1"/>
</dbReference>
<feature type="disulfide bond" evidence="6">
    <location>
        <begin position="34"/>
        <end position="60"/>
    </location>
</feature>
<dbReference type="PROSITE" id="PS51092">
    <property type="entry name" value="FN2_2"/>
    <property type="match status" value="1"/>
</dbReference>
<protein>
    <recommendedName>
        <fullName evidence="7">Fibronectin type-II domain-containing protein</fullName>
    </recommendedName>
</protein>
<dbReference type="PROSITE" id="PS00023">
    <property type="entry name" value="FN2_1"/>
    <property type="match status" value="1"/>
</dbReference>
<dbReference type="AlphaFoldDB" id="A0A673FWR9"/>
<feature type="disulfide bond" evidence="6">
    <location>
        <begin position="48"/>
        <end position="75"/>
    </location>
</feature>
<dbReference type="GO" id="GO:0005576">
    <property type="term" value="C:extracellular region"/>
    <property type="evidence" value="ECO:0007669"/>
    <property type="project" value="UniProtKB-SubCell"/>
</dbReference>
<evidence type="ECO:0000256" key="1">
    <source>
        <dbReference type="ARBA" id="ARBA00004613"/>
    </source>
</evidence>
<comment type="similarity">
    <text evidence="2">Belongs to the seminal plasma protein family.</text>
</comment>
<reference evidence="8" key="1">
    <citation type="submission" date="2025-08" db="UniProtKB">
        <authorList>
            <consortium name="Ensembl"/>
        </authorList>
    </citation>
    <scope>IDENTIFICATION</scope>
</reference>
<evidence type="ECO:0000256" key="4">
    <source>
        <dbReference type="ARBA" id="ARBA00022737"/>
    </source>
</evidence>
<dbReference type="InterPro" id="IPR013806">
    <property type="entry name" value="Kringle-like"/>
</dbReference>
<evidence type="ECO:0000313" key="8">
    <source>
        <dbReference type="Ensembl" id="ENSSRHP00000003827.1"/>
    </source>
</evidence>
<feature type="domain" description="Fibronectin type-II" evidence="7">
    <location>
        <begin position="29"/>
        <end position="77"/>
    </location>
</feature>
<dbReference type="FunFam" id="2.10.10.10:FF:000001">
    <property type="entry name" value="Fibronectin 1a isoform 1"/>
    <property type="match status" value="1"/>
</dbReference>
<dbReference type="PRINTS" id="PR00013">
    <property type="entry name" value="FNTYPEII"/>
</dbReference>
<evidence type="ECO:0000313" key="9">
    <source>
        <dbReference type="Proteomes" id="UP000472270"/>
    </source>
</evidence>
<evidence type="ECO:0000259" key="7">
    <source>
        <dbReference type="PROSITE" id="PS51092"/>
    </source>
</evidence>
<keyword evidence="5 6" id="KW-1015">Disulfide bond</keyword>
<reference evidence="8" key="2">
    <citation type="submission" date="2025-09" db="UniProtKB">
        <authorList>
            <consortium name="Ensembl"/>
        </authorList>
    </citation>
    <scope>IDENTIFICATION</scope>
</reference>
<proteinExistence type="inferred from homology"/>
<dbReference type="InterPro" id="IPR036943">
    <property type="entry name" value="FN_type2_sf"/>
</dbReference>
<dbReference type="Proteomes" id="UP000472270">
    <property type="component" value="Unassembled WGS sequence"/>
</dbReference>
<evidence type="ECO:0000256" key="6">
    <source>
        <dbReference type="PROSITE-ProRule" id="PRU00479"/>
    </source>
</evidence>
<sequence>RLSQTDNILIWGNILNVSFEFHPISIVYKIGAMCHFPFLFEGTSYSTCTTEGRTDGLPWCATTADYDKDKKFGFCPSERKCSSHDFMRF</sequence>
<keyword evidence="4" id="KW-0677">Repeat</keyword>
<dbReference type="PANTHER" id="PTHR22918:SF1">
    <property type="entry name" value="FIBRONECTIN TYPE-II DOMAIN-CONTAINING PROTEIN"/>
    <property type="match status" value="1"/>
</dbReference>
<dbReference type="GO" id="GO:0009986">
    <property type="term" value="C:cell surface"/>
    <property type="evidence" value="ECO:0007669"/>
    <property type="project" value="TreeGrafter"/>
</dbReference>
<dbReference type="InterPro" id="IPR051666">
    <property type="entry name" value="SP_Capacitation_Regulator"/>
</dbReference>
<dbReference type="InterPro" id="IPR000562">
    <property type="entry name" value="FN_type2_dom"/>
</dbReference>
<comment type="subcellular location">
    <subcellularLocation>
        <location evidence="1">Secreted</location>
    </subcellularLocation>
</comment>
<dbReference type="GO" id="GO:0008201">
    <property type="term" value="F:heparin binding"/>
    <property type="evidence" value="ECO:0007669"/>
    <property type="project" value="TreeGrafter"/>
</dbReference>